<dbReference type="Pfam" id="PF00160">
    <property type="entry name" value="Pro_isomerase"/>
    <property type="match status" value="1"/>
</dbReference>
<dbReference type="InterPro" id="IPR044666">
    <property type="entry name" value="Cyclophilin_A-like"/>
</dbReference>
<dbReference type="GO" id="GO:0071013">
    <property type="term" value="C:catalytic step 2 spliceosome"/>
    <property type="evidence" value="ECO:0007669"/>
    <property type="project" value="TreeGrafter"/>
</dbReference>
<dbReference type="InterPro" id="IPR002130">
    <property type="entry name" value="Cyclophilin-type_PPIase_dom"/>
</dbReference>
<feature type="compositionally biased region" description="Low complexity" evidence="1">
    <location>
        <begin position="250"/>
        <end position="263"/>
    </location>
</feature>
<dbReference type="GO" id="GO:0061630">
    <property type="term" value="F:ubiquitin protein ligase activity"/>
    <property type="evidence" value="ECO:0007669"/>
    <property type="project" value="TreeGrafter"/>
</dbReference>
<sequence>MVKRQKEKQYLSAKEQREQGRSRSNPNAFSSATSGIVQKFLPFKCCALTLVAFETPVCIIVDGPKTTGTTNSNQKYGVVFENTSLMEFVLKHKKDPVVGNPMNSSKIIRLNMDRDSETGDWQCPVLTKAFSDHTTKIVAVISPSGGNEANVYSYEAYHELNVKPKNYVDLTTGLKFSPKKDVIVLNDPSNPTFQKNVRDVSTFWHVRNARKNNSSSCSSNIRKSVTATRVMEQVQKERKAREEQERKKAAAAAKQKAAAAANAAANQDGNIPFSHEIPGGNLPFRVPTEDVTGVKYSSGATAGGLTSTAGGTGEDNLRAATPEEILESRFRVMTSKANKGKKGYVRLLVQIQRQQQQQHPHQRQISSGADATPIVVPLLLELHCDIVPRTCSNFLGLCRKKRYNGTIFHRWIADFMIQGGGEKGKQQCIGKNKDDDGNNKNNKSSSSGDACLWGLEGFRDEFDDRLKHTGEGILAMANAGPNTNKQQFYVTLGSNPCPHLDRKHSVFGAVVKGLDEFRTALDTNVQKDSRDRPFLERLDLRTGETTTSHAVVMILATEILEDPSKQALEQEDQRLTELHDARQQATADRKRKRMVGGGSNSGNKDKKSLNGSSKGSSSLGVGKYLKVFQGNYNDSNGNSNTNSDGPASTDNFSAAAGADSTPTALSFLDAGLPELGPGAAAVSAKKKKAKTKFGDFGSW</sequence>
<feature type="region of interest" description="Disordered" evidence="1">
    <location>
        <begin position="1"/>
        <end position="29"/>
    </location>
</feature>
<reference evidence="3" key="1">
    <citation type="submission" date="2021-01" db="EMBL/GenBank/DDBJ databases">
        <authorList>
            <person name="Corre E."/>
            <person name="Pelletier E."/>
            <person name="Niang G."/>
            <person name="Scheremetjew M."/>
            <person name="Finn R."/>
            <person name="Kale V."/>
            <person name="Holt S."/>
            <person name="Cochrane G."/>
            <person name="Meng A."/>
            <person name="Brown T."/>
            <person name="Cohen L."/>
        </authorList>
    </citation>
    <scope>NUCLEOTIDE SEQUENCE</scope>
    <source>
        <strain evidence="3">10249 10 AB</strain>
    </source>
</reference>
<dbReference type="EMBL" id="HBIX01008580">
    <property type="protein sequence ID" value="CAE0713839.1"/>
    <property type="molecule type" value="Transcribed_RNA"/>
</dbReference>
<accession>A0A7S4AFB4</accession>
<dbReference type="GO" id="GO:0003755">
    <property type="term" value="F:peptidyl-prolyl cis-trans isomerase activity"/>
    <property type="evidence" value="ECO:0007669"/>
    <property type="project" value="InterPro"/>
</dbReference>
<dbReference type="PROSITE" id="PS50072">
    <property type="entry name" value="CSA_PPIASE_2"/>
    <property type="match status" value="1"/>
</dbReference>
<dbReference type="PANTHER" id="PTHR45625">
    <property type="entry name" value="PEPTIDYL-PROLYL CIS-TRANS ISOMERASE-RELATED"/>
    <property type="match status" value="1"/>
</dbReference>
<evidence type="ECO:0000313" key="3">
    <source>
        <dbReference type="EMBL" id="CAE0713839.1"/>
    </source>
</evidence>
<dbReference type="PANTHER" id="PTHR45625:SF1">
    <property type="entry name" value="RING-TYPE E3 UBIQUITIN-PROTEIN LIGASE PPIL2"/>
    <property type="match status" value="1"/>
</dbReference>
<feature type="compositionally biased region" description="Low complexity" evidence="1">
    <location>
        <begin position="632"/>
        <end position="645"/>
    </location>
</feature>
<dbReference type="SUPFAM" id="SSF50891">
    <property type="entry name" value="Cyclophilin-like"/>
    <property type="match status" value="1"/>
</dbReference>
<organism evidence="3">
    <name type="scientific">Pseudo-nitzschia australis</name>
    <dbReference type="NCBI Taxonomy" id="44445"/>
    <lineage>
        <taxon>Eukaryota</taxon>
        <taxon>Sar</taxon>
        <taxon>Stramenopiles</taxon>
        <taxon>Ochrophyta</taxon>
        <taxon>Bacillariophyta</taxon>
        <taxon>Bacillariophyceae</taxon>
        <taxon>Bacillariophycidae</taxon>
        <taxon>Bacillariales</taxon>
        <taxon>Bacillariaceae</taxon>
        <taxon>Pseudo-nitzschia</taxon>
    </lineage>
</organism>
<proteinExistence type="predicted"/>
<dbReference type="PRINTS" id="PR00153">
    <property type="entry name" value="CSAPPISMRASE"/>
</dbReference>
<feature type="region of interest" description="Disordered" evidence="1">
    <location>
        <begin position="236"/>
        <end position="263"/>
    </location>
</feature>
<feature type="region of interest" description="Disordered" evidence="1">
    <location>
        <begin position="579"/>
        <end position="617"/>
    </location>
</feature>
<dbReference type="InterPro" id="IPR029000">
    <property type="entry name" value="Cyclophilin-like_dom_sf"/>
</dbReference>
<dbReference type="GO" id="GO:0000209">
    <property type="term" value="P:protein polyubiquitination"/>
    <property type="evidence" value="ECO:0007669"/>
    <property type="project" value="TreeGrafter"/>
</dbReference>
<dbReference type="Gene3D" id="2.40.100.10">
    <property type="entry name" value="Cyclophilin-like"/>
    <property type="match status" value="1"/>
</dbReference>
<gene>
    <name evidence="3" type="ORF">PAUS00366_LOCUS6591</name>
</gene>
<feature type="region of interest" description="Disordered" evidence="1">
    <location>
        <begin position="426"/>
        <end position="447"/>
    </location>
</feature>
<name>A0A7S4AFB4_9STRA</name>
<evidence type="ECO:0000256" key="1">
    <source>
        <dbReference type="SAM" id="MobiDB-lite"/>
    </source>
</evidence>
<dbReference type="InterPro" id="IPR013083">
    <property type="entry name" value="Znf_RING/FYVE/PHD"/>
</dbReference>
<dbReference type="AlphaFoldDB" id="A0A7S4AFB4"/>
<dbReference type="Gene3D" id="3.30.40.10">
    <property type="entry name" value="Zinc/RING finger domain, C3HC4 (zinc finger)"/>
    <property type="match status" value="1"/>
</dbReference>
<feature type="region of interest" description="Disordered" evidence="1">
    <location>
        <begin position="632"/>
        <end position="658"/>
    </location>
</feature>
<feature type="domain" description="PPIase cyclophilin-type" evidence="2">
    <location>
        <begin position="378"/>
        <end position="544"/>
    </location>
</feature>
<evidence type="ECO:0000259" key="2">
    <source>
        <dbReference type="PROSITE" id="PS50072"/>
    </source>
</evidence>
<feature type="compositionally biased region" description="Basic and acidic residues" evidence="1">
    <location>
        <begin position="236"/>
        <end position="248"/>
    </location>
</feature>
<protein>
    <recommendedName>
        <fullName evidence="2">PPIase cyclophilin-type domain-containing protein</fullName>
    </recommendedName>
</protein>